<feature type="chain" id="PRO_5046944760" description="Secreted protein" evidence="1">
    <location>
        <begin position="34"/>
        <end position="131"/>
    </location>
</feature>
<sequence>MTLHLPACLPARALLRRALVPALLAAASPWAAAFDYPTAARVEYVQSCMREHPGTYYEMLNKCSCALDHLAEKIPYDDFVSMSTATNANSIAGERGNAIRDSEPLQKQIREFRKLQSTAREGCFIPPTAAR</sequence>
<reference evidence="2 3" key="1">
    <citation type="submission" date="2023-11" db="EMBL/GenBank/DDBJ databases">
        <title>Draft genome of Azohydromonas lata strain H1 (DSM1123), a polyhydroxyalkanoate producer.</title>
        <authorList>
            <person name="Traversa D."/>
            <person name="D'Addabbo P."/>
            <person name="Pazzani C."/>
            <person name="Manzari C."/>
            <person name="Chiara M."/>
            <person name="Scrascia M."/>
        </authorList>
    </citation>
    <scope>NUCLEOTIDE SEQUENCE [LARGE SCALE GENOMIC DNA]</scope>
    <source>
        <strain evidence="2 3">H1</strain>
    </source>
</reference>
<protein>
    <recommendedName>
        <fullName evidence="4">Secreted protein</fullName>
    </recommendedName>
</protein>
<organism evidence="2 3">
    <name type="scientific">Azohydromonas lata</name>
    <dbReference type="NCBI Taxonomy" id="45677"/>
    <lineage>
        <taxon>Bacteria</taxon>
        <taxon>Pseudomonadati</taxon>
        <taxon>Pseudomonadota</taxon>
        <taxon>Betaproteobacteria</taxon>
        <taxon>Burkholderiales</taxon>
        <taxon>Sphaerotilaceae</taxon>
        <taxon>Azohydromonas</taxon>
    </lineage>
</organism>
<name>A0ABU5IGJ6_9BURK</name>
<evidence type="ECO:0000313" key="2">
    <source>
        <dbReference type="EMBL" id="MDZ5458252.1"/>
    </source>
</evidence>
<comment type="caution">
    <text evidence="2">The sequence shown here is derived from an EMBL/GenBank/DDBJ whole genome shotgun (WGS) entry which is preliminary data.</text>
</comment>
<keyword evidence="3" id="KW-1185">Reference proteome</keyword>
<dbReference type="EMBL" id="JAXOJX010000027">
    <property type="protein sequence ID" value="MDZ5458252.1"/>
    <property type="molecule type" value="Genomic_DNA"/>
</dbReference>
<dbReference type="RefSeq" id="WP_174548600.1">
    <property type="nucleotide sequence ID" value="NZ_JAXOJX010000027.1"/>
</dbReference>
<accession>A0ABU5IGJ6</accession>
<dbReference type="Proteomes" id="UP001293718">
    <property type="component" value="Unassembled WGS sequence"/>
</dbReference>
<evidence type="ECO:0000313" key="3">
    <source>
        <dbReference type="Proteomes" id="UP001293718"/>
    </source>
</evidence>
<feature type="signal peptide" evidence="1">
    <location>
        <begin position="1"/>
        <end position="33"/>
    </location>
</feature>
<evidence type="ECO:0000256" key="1">
    <source>
        <dbReference type="SAM" id="SignalP"/>
    </source>
</evidence>
<gene>
    <name evidence="2" type="ORF">SM757_16880</name>
</gene>
<proteinExistence type="predicted"/>
<keyword evidence="1" id="KW-0732">Signal</keyword>
<evidence type="ECO:0008006" key="4">
    <source>
        <dbReference type="Google" id="ProtNLM"/>
    </source>
</evidence>